<dbReference type="SMART" id="SM00363">
    <property type="entry name" value="S4"/>
    <property type="match status" value="1"/>
</dbReference>
<dbReference type="PANTHER" id="PTHR47683">
    <property type="entry name" value="PSEUDOURIDINE SYNTHASE FAMILY PROTEIN-RELATED"/>
    <property type="match status" value="1"/>
</dbReference>
<dbReference type="InterPro" id="IPR050343">
    <property type="entry name" value="RsuA_PseudoU_synthase"/>
</dbReference>
<dbReference type="InterPro" id="IPR006145">
    <property type="entry name" value="PsdUridine_synth_RsuA/RluA"/>
</dbReference>
<keyword evidence="2 6" id="KW-0413">Isomerase</keyword>
<dbReference type="GO" id="GO:0003723">
    <property type="term" value="F:RNA binding"/>
    <property type="evidence" value="ECO:0007669"/>
    <property type="project" value="UniProtKB-KW"/>
</dbReference>
<comment type="catalytic activity">
    <reaction evidence="3">
        <text>uridine(35) in tRNA(Tyr) = pseudouridine(35) in tRNA(Tyr)</text>
        <dbReference type="Rhea" id="RHEA:60556"/>
        <dbReference type="Rhea" id="RHEA-COMP:15607"/>
        <dbReference type="Rhea" id="RHEA-COMP:15608"/>
        <dbReference type="ChEBI" id="CHEBI:65314"/>
        <dbReference type="ChEBI" id="CHEBI:65315"/>
    </reaction>
</comment>
<dbReference type="Gene3D" id="3.10.290.10">
    <property type="entry name" value="RNA-binding S4 domain"/>
    <property type="match status" value="1"/>
</dbReference>
<dbReference type="InterPro" id="IPR002942">
    <property type="entry name" value="S4_RNA-bd"/>
</dbReference>
<dbReference type="Gene3D" id="3.30.70.1560">
    <property type="entry name" value="Alpha-L RNA-binding motif"/>
    <property type="match status" value="1"/>
</dbReference>
<dbReference type="CDD" id="cd00165">
    <property type="entry name" value="S4"/>
    <property type="match status" value="1"/>
</dbReference>
<dbReference type="PROSITE" id="PS50889">
    <property type="entry name" value="S4"/>
    <property type="match status" value="1"/>
</dbReference>
<dbReference type="Pfam" id="PF01479">
    <property type="entry name" value="S4"/>
    <property type="match status" value="1"/>
</dbReference>
<evidence type="ECO:0000256" key="6">
    <source>
        <dbReference type="RuleBase" id="RU003887"/>
    </source>
</evidence>
<dbReference type="OrthoDB" id="9807213at2"/>
<dbReference type="Proteomes" id="UP000304864">
    <property type="component" value="Chromosome"/>
</dbReference>
<dbReference type="SUPFAM" id="SSF55174">
    <property type="entry name" value="Alpha-L RNA-binding motif"/>
    <property type="match status" value="1"/>
</dbReference>
<dbReference type="GO" id="GO:0000455">
    <property type="term" value="P:enzyme-directed rRNA pseudouridine synthesis"/>
    <property type="evidence" value="ECO:0007669"/>
    <property type="project" value="UniProtKB-ARBA"/>
</dbReference>
<evidence type="ECO:0000256" key="3">
    <source>
        <dbReference type="ARBA" id="ARBA00036390"/>
    </source>
</evidence>
<dbReference type="FunFam" id="3.30.70.1560:FF:000002">
    <property type="entry name" value="Pseudouridine synthase"/>
    <property type="match status" value="1"/>
</dbReference>
<dbReference type="EMBL" id="CP040602">
    <property type="protein sequence ID" value="QCU91095.1"/>
    <property type="molecule type" value="Genomic_DNA"/>
</dbReference>
<dbReference type="InterPro" id="IPR020094">
    <property type="entry name" value="TruA/RsuA/RluB/E/F_N"/>
</dbReference>
<comment type="similarity">
    <text evidence="1 6">Belongs to the pseudouridine synthase RsuA family.</text>
</comment>
<dbReference type="InterPro" id="IPR000748">
    <property type="entry name" value="PsdUridine_synth_RsuA/RluB/E/F"/>
</dbReference>
<dbReference type="InterPro" id="IPR042092">
    <property type="entry name" value="PsdUridine_s_RsuA/RluB/E/F_cat"/>
</dbReference>
<proteinExistence type="inferred from homology"/>
<sequence length="236" mass="26661">MTTSDGTRINKWLSEMGVCSRRQADRLIVQQQVQVNGQSATLGMLIAQNDEVKVGGELISQRPAAQYILYYKPVGVVCTHQLSVKDNLEQALNFPERVFAVGRLDRASEGLLLLSNQGEIVNKIMRAEHKQPKKYYVWVDKPVTAGFIEQMSQGVEILGQTTLACEVEYIGERQFAITLVQGLNRQIRRMCQTLGYKVERLQRVQIMHLTSDALPPGSYRQLTDIEIAQLYAAIDY</sequence>
<gene>
    <name evidence="8" type="ORF">FE785_02970</name>
</gene>
<evidence type="ECO:0000256" key="2">
    <source>
        <dbReference type="ARBA" id="ARBA00023235"/>
    </source>
</evidence>
<keyword evidence="9" id="KW-1185">Reference proteome</keyword>
<evidence type="ECO:0000313" key="9">
    <source>
        <dbReference type="Proteomes" id="UP000304864"/>
    </source>
</evidence>
<organism evidence="8 9">
    <name type="scientific">Thiomicrorhabdus sediminis</name>
    <dbReference type="NCBI Taxonomy" id="2580412"/>
    <lineage>
        <taxon>Bacteria</taxon>
        <taxon>Pseudomonadati</taxon>
        <taxon>Pseudomonadota</taxon>
        <taxon>Gammaproteobacteria</taxon>
        <taxon>Thiotrichales</taxon>
        <taxon>Piscirickettsiaceae</taxon>
        <taxon>Thiomicrorhabdus</taxon>
    </lineage>
</organism>
<dbReference type="InterPro" id="IPR018496">
    <property type="entry name" value="PsdUridine_synth_RsuA/RluB_CS"/>
</dbReference>
<accession>A0A4P9K7L7</accession>
<feature type="domain" description="RNA-binding S4" evidence="7">
    <location>
        <begin position="7"/>
        <end position="69"/>
    </location>
</feature>
<dbReference type="PANTHER" id="PTHR47683:SF2">
    <property type="entry name" value="RNA-BINDING S4 DOMAIN-CONTAINING PROTEIN"/>
    <property type="match status" value="1"/>
</dbReference>
<dbReference type="FunFam" id="3.10.290.10:FF:000003">
    <property type="entry name" value="Pseudouridine synthase"/>
    <property type="match status" value="1"/>
</dbReference>
<evidence type="ECO:0000256" key="5">
    <source>
        <dbReference type="PROSITE-ProRule" id="PRU00182"/>
    </source>
</evidence>
<dbReference type="InterPro" id="IPR036986">
    <property type="entry name" value="S4_RNA-bd_sf"/>
</dbReference>
<comment type="catalytic activity">
    <reaction evidence="4">
        <text>uridine(2604) in 23S rRNA = pseudouridine(2604) in 23S rRNA</text>
        <dbReference type="Rhea" id="RHEA:38875"/>
        <dbReference type="Rhea" id="RHEA-COMP:10093"/>
        <dbReference type="Rhea" id="RHEA-COMP:10094"/>
        <dbReference type="ChEBI" id="CHEBI:65314"/>
        <dbReference type="ChEBI" id="CHEBI:65315"/>
        <dbReference type="EC" id="5.4.99.21"/>
    </reaction>
</comment>
<evidence type="ECO:0000313" key="8">
    <source>
        <dbReference type="EMBL" id="QCU91095.1"/>
    </source>
</evidence>
<evidence type="ECO:0000259" key="7">
    <source>
        <dbReference type="SMART" id="SM00363"/>
    </source>
</evidence>
<keyword evidence="5" id="KW-0694">RNA-binding</keyword>
<protein>
    <recommendedName>
        <fullName evidence="6">Pseudouridine synthase</fullName>
        <ecNumber evidence="6">5.4.99.-</ecNumber>
    </recommendedName>
</protein>
<dbReference type="Pfam" id="PF00849">
    <property type="entry name" value="PseudoU_synth_2"/>
    <property type="match status" value="1"/>
</dbReference>
<name>A0A4P9K7L7_9GAMM</name>
<dbReference type="NCBIfam" id="TIGR00093">
    <property type="entry name" value="pseudouridine synthase"/>
    <property type="match status" value="1"/>
</dbReference>
<dbReference type="PROSITE" id="PS01149">
    <property type="entry name" value="PSI_RSU"/>
    <property type="match status" value="1"/>
</dbReference>
<dbReference type="AlphaFoldDB" id="A0A4P9K7L7"/>
<reference evidence="8 9" key="1">
    <citation type="submission" date="2019-05" db="EMBL/GenBank/DDBJ databases">
        <title>Thiomicrorhabdus sediminis sp. nov, a novel sulfur-oxidizing bacterium isolated from coastal sediment.</title>
        <authorList>
            <person name="Liu X."/>
        </authorList>
    </citation>
    <scope>NUCLEOTIDE SEQUENCE [LARGE SCALE GENOMIC DNA]</scope>
    <source>
        <strain evidence="8 9">G1</strain>
    </source>
</reference>
<dbReference type="EC" id="5.4.99.-" evidence="6"/>
<dbReference type="GO" id="GO:0160138">
    <property type="term" value="F:23S rRNA pseudouridine(2604) synthase activity"/>
    <property type="evidence" value="ECO:0007669"/>
    <property type="project" value="UniProtKB-EC"/>
</dbReference>
<dbReference type="SUPFAM" id="SSF55120">
    <property type="entry name" value="Pseudouridine synthase"/>
    <property type="match status" value="1"/>
</dbReference>
<evidence type="ECO:0000256" key="1">
    <source>
        <dbReference type="ARBA" id="ARBA00008348"/>
    </source>
</evidence>
<dbReference type="Gene3D" id="3.30.70.580">
    <property type="entry name" value="Pseudouridine synthase I, catalytic domain, N-terminal subdomain"/>
    <property type="match status" value="1"/>
</dbReference>
<dbReference type="KEGG" id="thig:FE785_02970"/>
<dbReference type="InterPro" id="IPR020103">
    <property type="entry name" value="PsdUridine_synth_cat_dom_sf"/>
</dbReference>
<evidence type="ECO:0000256" key="4">
    <source>
        <dbReference type="ARBA" id="ARBA00036535"/>
    </source>
</evidence>